<dbReference type="SUPFAM" id="SSF52540">
    <property type="entry name" value="P-loop containing nucleoside triphosphate hydrolases"/>
    <property type="match status" value="1"/>
</dbReference>
<organism evidence="2 3">
    <name type="scientific">Staphylococcus pseudintermedius</name>
    <dbReference type="NCBI Taxonomy" id="283734"/>
    <lineage>
        <taxon>Bacteria</taxon>
        <taxon>Bacillati</taxon>
        <taxon>Bacillota</taxon>
        <taxon>Bacilli</taxon>
        <taxon>Bacillales</taxon>
        <taxon>Staphylococcaceae</taxon>
        <taxon>Staphylococcus</taxon>
        <taxon>Staphylococcus intermedius group</taxon>
    </lineage>
</organism>
<dbReference type="AlphaFoldDB" id="A0A317YTH4"/>
<dbReference type="PANTHER" id="PTHR30050:SF4">
    <property type="entry name" value="ATP-BINDING PROTEIN RV3427C IN INSERTION SEQUENCE-RELATED"/>
    <property type="match status" value="1"/>
</dbReference>
<evidence type="ECO:0000313" key="3">
    <source>
        <dbReference type="Proteomes" id="UP000246800"/>
    </source>
</evidence>
<dbReference type="RefSeq" id="WP_110179230.1">
    <property type="nucleotide sequence ID" value="NZ_CP039743.1"/>
</dbReference>
<dbReference type="InterPro" id="IPR003593">
    <property type="entry name" value="AAA+_ATPase"/>
</dbReference>
<dbReference type="Proteomes" id="UP000246800">
    <property type="component" value="Unassembled WGS sequence"/>
</dbReference>
<dbReference type="InterPro" id="IPR027417">
    <property type="entry name" value="P-loop_NTPase"/>
</dbReference>
<keyword evidence="2" id="KW-0547">Nucleotide-binding</keyword>
<dbReference type="PANTHER" id="PTHR30050">
    <property type="entry name" value="CHROMOSOMAL REPLICATION INITIATOR PROTEIN DNAA"/>
    <property type="match status" value="1"/>
</dbReference>
<feature type="domain" description="AAA+ ATPase" evidence="1">
    <location>
        <begin position="13"/>
        <end position="145"/>
    </location>
</feature>
<gene>
    <name evidence="2" type="ORF">DD902_05425</name>
</gene>
<reference evidence="2 3" key="1">
    <citation type="journal article" date="2018" name="Vet. Microbiol.">
        <title>Clonal diversity and geographic distribution of methicillin-resistant Staphylococcus pseudintermedius from Australian animals: Discovery of novel sequence types.</title>
        <authorList>
            <person name="Worthing K.A."/>
            <person name="Abraham S."/>
            <person name="Coombs G.W."/>
            <person name="Pang S."/>
            <person name="Saputra S."/>
            <person name="Jordan D."/>
            <person name="Trott D.J."/>
            <person name="Norris J.M."/>
        </authorList>
    </citation>
    <scope>NUCLEOTIDE SEQUENCE [LARGE SCALE GENOMIC DNA]</scope>
    <source>
        <strain evidence="2 3">ST525 1</strain>
    </source>
</reference>
<dbReference type="InterPro" id="IPR002611">
    <property type="entry name" value="IstB_ATP-bd"/>
</dbReference>
<protein>
    <submittedName>
        <fullName evidence="2">ATP-binding protein</fullName>
    </submittedName>
</protein>
<dbReference type="Pfam" id="PF01695">
    <property type="entry name" value="IstB_IS21"/>
    <property type="match status" value="1"/>
</dbReference>
<sequence length="171" mass="19776">MWQTLSIQYLSLRLYNICFLGNSGVGKTHLAISLGVEACKQNIKTRFYTFKELIELLTTSEVKGIINKILKQLNRIELLIIDEIGYTPISKEQADLLYQLMSLRYEMKSTIITTNIPFSSWGDSFSNKIASAAIIDRLIHHTKIFKITGDSYRLKDYKSEKKFKHTSFLNR</sequence>
<dbReference type="SMART" id="SM00382">
    <property type="entry name" value="AAA"/>
    <property type="match status" value="1"/>
</dbReference>
<name>A0A317YTH4_STAPS</name>
<proteinExistence type="predicted"/>
<comment type="caution">
    <text evidence="2">The sequence shown here is derived from an EMBL/GenBank/DDBJ whole genome shotgun (WGS) entry which is preliminary data.</text>
</comment>
<evidence type="ECO:0000313" key="2">
    <source>
        <dbReference type="EMBL" id="PWZ75480.1"/>
    </source>
</evidence>
<dbReference type="Gene3D" id="3.40.50.300">
    <property type="entry name" value="P-loop containing nucleotide triphosphate hydrolases"/>
    <property type="match status" value="1"/>
</dbReference>
<dbReference type="EMBL" id="QEIT01000026">
    <property type="protein sequence ID" value="PWZ75480.1"/>
    <property type="molecule type" value="Genomic_DNA"/>
</dbReference>
<keyword evidence="2" id="KW-0067">ATP-binding</keyword>
<dbReference type="GO" id="GO:0006260">
    <property type="term" value="P:DNA replication"/>
    <property type="evidence" value="ECO:0007669"/>
    <property type="project" value="TreeGrafter"/>
</dbReference>
<evidence type="ECO:0000259" key="1">
    <source>
        <dbReference type="SMART" id="SM00382"/>
    </source>
</evidence>
<dbReference type="GO" id="GO:0005524">
    <property type="term" value="F:ATP binding"/>
    <property type="evidence" value="ECO:0007669"/>
    <property type="project" value="UniProtKB-KW"/>
</dbReference>
<dbReference type="CDD" id="cd00009">
    <property type="entry name" value="AAA"/>
    <property type="match status" value="1"/>
</dbReference>
<accession>A0A317YTH4</accession>